<proteinExistence type="predicted"/>
<dbReference type="EMBL" id="CAMAPC010000006">
    <property type="protein sequence ID" value="CAH9057760.1"/>
    <property type="molecule type" value="Genomic_DNA"/>
</dbReference>
<reference evidence="1" key="1">
    <citation type="submission" date="2022-07" db="EMBL/GenBank/DDBJ databases">
        <authorList>
            <person name="Criscuolo A."/>
        </authorList>
    </citation>
    <scope>NUCLEOTIDE SEQUENCE</scope>
    <source>
        <strain evidence="1">CIP111854</strain>
    </source>
</reference>
<protein>
    <submittedName>
        <fullName evidence="1">Uncharacterized protein</fullName>
    </submittedName>
</protein>
<dbReference type="AlphaFoldDB" id="A0A9W4VZB9"/>
<comment type="caution">
    <text evidence="1">The sequence shown here is derived from an EMBL/GenBank/DDBJ whole genome shotgun (WGS) entry which is preliminary data.</text>
</comment>
<accession>A0A9W4VZB9</accession>
<gene>
    <name evidence="1" type="ORF">PSECIP111854_02063</name>
</gene>
<evidence type="ECO:0000313" key="1">
    <source>
        <dbReference type="EMBL" id="CAH9057760.1"/>
    </source>
</evidence>
<keyword evidence="2" id="KW-1185">Reference proteome</keyword>
<sequence length="459" mass="51495">MATINNAVQEMVDHLVTKMRSNQKLSAEEQTLVSNAIQKLSSSADLEAAIVAIAQEHLGEATGHINNASDLVKELQADLLAQSSNLSLLPELETKFNEITENLVTNVEGKLDELPTRLSEPQRKLGEMHFVLDYYDNTAALLKDINQNYGAYNAISLVNYDTGTFHLYYDGGSETNANNPAVILEMDPQGAVKQSPRATSLSSSNNANYIGFFVNTDKQTHLFTYQNDTKLLSLYKQNELNVLSSHNVDYFRVYQSPQTKELYIVDSELLHVFDGLAWLKKLDQTFGSESEFVEWAAQNNLVALNDLVIEPNPTSSSNMNTSTGYGTSLAYLEVKRPPVLLDLSYQNSTYKTLDSIPTQKLARNRMSSHFGRTDNLLFTRSFKSRVHLPDTELPIKAIIESVTPNNNNNSGHGNYDAQFYPQMVGFSPIHRAMIIFQRVRFYYSGSSIVNTGLYRVYYA</sequence>
<evidence type="ECO:0000313" key="2">
    <source>
        <dbReference type="Proteomes" id="UP001152467"/>
    </source>
</evidence>
<name>A0A9W4VZB9_9GAMM</name>
<organism evidence="1 2">
    <name type="scientific">Pseudoalteromonas holothuriae</name>
    <dbReference type="NCBI Taxonomy" id="2963714"/>
    <lineage>
        <taxon>Bacteria</taxon>
        <taxon>Pseudomonadati</taxon>
        <taxon>Pseudomonadota</taxon>
        <taxon>Gammaproteobacteria</taxon>
        <taxon>Alteromonadales</taxon>
        <taxon>Pseudoalteromonadaceae</taxon>
        <taxon>Pseudoalteromonas</taxon>
    </lineage>
</organism>
<dbReference type="RefSeq" id="WP_261626350.1">
    <property type="nucleotide sequence ID" value="NZ_CAMAPC010000006.1"/>
</dbReference>
<dbReference type="Proteomes" id="UP001152467">
    <property type="component" value="Unassembled WGS sequence"/>
</dbReference>